<dbReference type="InterPro" id="IPR014030">
    <property type="entry name" value="Ketoacyl_synth_N"/>
</dbReference>
<gene>
    <name evidence="2" type="ORF">MNBD_GAMMA12-2384</name>
</gene>
<evidence type="ECO:0000259" key="1">
    <source>
        <dbReference type="Pfam" id="PF00109"/>
    </source>
</evidence>
<dbReference type="EMBL" id="UOFL01000001">
    <property type="protein sequence ID" value="VAW70712.1"/>
    <property type="molecule type" value="Genomic_DNA"/>
</dbReference>
<feature type="domain" description="Beta-ketoacyl synthase-like N-terminal" evidence="1">
    <location>
        <begin position="153"/>
        <end position="212"/>
    </location>
</feature>
<name>A0A3B0Y5T9_9ZZZZ</name>
<dbReference type="InterPro" id="IPR016039">
    <property type="entry name" value="Thiolase-like"/>
</dbReference>
<accession>A0A3B0Y5T9</accession>
<protein>
    <recommendedName>
        <fullName evidence="1">Beta-ketoacyl synthase-like N-terminal domain-containing protein</fullName>
    </recommendedName>
</protein>
<reference evidence="2" key="1">
    <citation type="submission" date="2018-06" db="EMBL/GenBank/DDBJ databases">
        <authorList>
            <person name="Zhirakovskaya E."/>
        </authorList>
    </citation>
    <scope>NUCLEOTIDE SEQUENCE</scope>
</reference>
<dbReference type="AlphaFoldDB" id="A0A3B0Y5T9"/>
<evidence type="ECO:0000313" key="2">
    <source>
        <dbReference type="EMBL" id="VAW70712.1"/>
    </source>
</evidence>
<dbReference type="GO" id="GO:0016746">
    <property type="term" value="F:acyltransferase activity"/>
    <property type="evidence" value="ECO:0007669"/>
    <property type="project" value="InterPro"/>
</dbReference>
<proteinExistence type="predicted"/>
<organism evidence="2">
    <name type="scientific">hydrothermal vent metagenome</name>
    <dbReference type="NCBI Taxonomy" id="652676"/>
    <lineage>
        <taxon>unclassified sequences</taxon>
        <taxon>metagenomes</taxon>
        <taxon>ecological metagenomes</taxon>
    </lineage>
</organism>
<dbReference type="Gene3D" id="3.40.47.10">
    <property type="match status" value="1"/>
</dbReference>
<sequence>MTNLTNTNNKLIIVASAIRTVAGDEPFLNYAAIATNLNHAAPSDSFDQPNKKEIYEPIFVNTIKDLDLIESQERLHFHLEEALIELLEIYEGLLSEKRLLIYILVPATTTPRGASFDYNYIHDELKYIKDHFPQVSVKLIPLDKANAIEVLQNLAEKLFNNEIDYVIYGGADSLIDPATVGQNAMMRTLHTTESADGLVLSEGAGFILLCSQKMLSSEKSNGNKLDQLGIIGGIATEYNKSSQNHEDLENSINAVLTQSSLEIGQVDQIYHSFGASSDSQLEWYKLSKKLWPVELSERQRSALMLGEINSDDINKLSTSKIAKQSSIHISLGEVGAASFPLSIIMACGGFENDQCFCDFKFSKDDHSLVCDSSADKARGAILVSAPNSNISRLQINLSELESEEI</sequence>
<dbReference type="Pfam" id="PF00109">
    <property type="entry name" value="ketoacyl-synt"/>
    <property type="match status" value="1"/>
</dbReference>
<dbReference type="SUPFAM" id="SSF53901">
    <property type="entry name" value="Thiolase-like"/>
    <property type="match status" value="1"/>
</dbReference>